<feature type="transmembrane region" description="Helical" evidence="3">
    <location>
        <begin position="208"/>
        <end position="229"/>
    </location>
</feature>
<name>A0A3B1DFN2_9ZZZZ</name>
<feature type="transmembrane region" description="Helical" evidence="3">
    <location>
        <begin position="254"/>
        <end position="273"/>
    </location>
</feature>
<feature type="transmembrane region" description="Helical" evidence="3">
    <location>
        <begin position="84"/>
        <end position="102"/>
    </location>
</feature>
<keyword evidence="2" id="KW-0802">TPR repeat</keyword>
<dbReference type="PROSITE" id="PS50005">
    <property type="entry name" value="TPR"/>
    <property type="match status" value="6"/>
</dbReference>
<feature type="transmembrane region" description="Helical" evidence="3">
    <location>
        <begin position="293"/>
        <end position="310"/>
    </location>
</feature>
<keyword evidence="1" id="KW-0677">Repeat</keyword>
<keyword evidence="3" id="KW-0812">Transmembrane</keyword>
<dbReference type="InterPro" id="IPR011990">
    <property type="entry name" value="TPR-like_helical_dom_sf"/>
</dbReference>
<dbReference type="PANTHER" id="PTHR44227:SF3">
    <property type="entry name" value="PROTEIN O-MANNOSYL-TRANSFERASE TMTC4"/>
    <property type="match status" value="1"/>
</dbReference>
<feature type="transmembrane region" description="Helical" evidence="3">
    <location>
        <begin position="141"/>
        <end position="158"/>
    </location>
</feature>
<feature type="transmembrane region" description="Helical" evidence="3">
    <location>
        <begin position="346"/>
        <end position="364"/>
    </location>
</feature>
<feature type="transmembrane region" description="Helical" evidence="3">
    <location>
        <begin position="315"/>
        <end position="334"/>
    </location>
</feature>
<feature type="transmembrane region" description="Helical" evidence="3">
    <location>
        <begin position="114"/>
        <end position="135"/>
    </location>
</feature>
<feature type="transmembrane region" description="Helical" evidence="3">
    <location>
        <begin position="7"/>
        <end position="28"/>
    </location>
</feature>
<accession>A0A3B1DFN2</accession>
<evidence type="ECO:0000313" key="4">
    <source>
        <dbReference type="EMBL" id="VAX35583.1"/>
    </source>
</evidence>
<evidence type="ECO:0000256" key="3">
    <source>
        <dbReference type="SAM" id="Phobius"/>
    </source>
</evidence>
<dbReference type="EMBL" id="UOGJ01000065">
    <property type="protein sequence ID" value="VAX35583.1"/>
    <property type="molecule type" value="Genomic_DNA"/>
</dbReference>
<dbReference type="PANTHER" id="PTHR44227">
    <property type="match status" value="1"/>
</dbReference>
<dbReference type="SUPFAM" id="SSF48452">
    <property type="entry name" value="TPR-like"/>
    <property type="match status" value="1"/>
</dbReference>
<sequence>MNKEKRCIFGIGLGTFLLFFSLGLVVYWPSFHAPFQLDDYTTIVDNPTIKSVSHWPSLWNKDPTRFLTNITFTINYYYGKLDVVGYHAINFFLHLCVSFLVYQFVKLISSIRGLPFWSALIFLTHPIQTSAVTYVVQRSTLLTTFFYLLALNLYITYRMKGLWRYYVFALLAVTAGLFCKPIIITIPLSILLYEICFVLKEKKMFKEIILRVFPFVALVMVVPVLLVLWKHKTFHLFHLLSITRETSVFTRQEYLFTQFNVLATYIRLLFFPVNQKLDYDYPITQNFFNVPTILSFLLLVLIFFVAVRLYKKNRIMAFGIFLFFITLSLESSIFPIRDVIFEHRLYLPMVGFVVMFPMLFFYFVKNKRVYKLSMSGIILVFCLLTYQRNQVWADRLGFLQNEARKSPKKARILTNLGRAYAEYGQYTDALKIYTKAINIESNVAKTYVNRGSLYARQKKYDLAMVDFDQAIALEGGNDEAYSNKGFVYEQQGLYDLALQYYSKALSFNSSSASIYINRGNIYEKKREYDLAFIDYTRAIYIDPYAASGYNGLGLVCMYKNQYAEAFNNYNHALLIDPSFVVVYVNRGILYGLTGQYDLALQDFDYALKLQPDYAIAKEKKAVLLKMR</sequence>
<dbReference type="AlphaFoldDB" id="A0A3B1DFN2"/>
<protein>
    <submittedName>
        <fullName evidence="4">Uncharacterized protein</fullName>
    </submittedName>
</protein>
<organism evidence="4">
    <name type="scientific">hydrothermal vent metagenome</name>
    <dbReference type="NCBI Taxonomy" id="652676"/>
    <lineage>
        <taxon>unclassified sequences</taxon>
        <taxon>metagenomes</taxon>
        <taxon>ecological metagenomes</taxon>
    </lineage>
</organism>
<dbReference type="Gene3D" id="1.25.40.10">
    <property type="entry name" value="Tetratricopeptide repeat domain"/>
    <property type="match status" value="3"/>
</dbReference>
<keyword evidence="3" id="KW-0472">Membrane</keyword>
<gene>
    <name evidence="4" type="ORF">MNBD_UNCLBAC01-673</name>
</gene>
<dbReference type="PROSITE" id="PS50293">
    <property type="entry name" value="TPR_REGION"/>
    <property type="match status" value="2"/>
</dbReference>
<dbReference type="SMART" id="SM00028">
    <property type="entry name" value="TPR"/>
    <property type="match status" value="6"/>
</dbReference>
<feature type="transmembrane region" description="Helical" evidence="3">
    <location>
        <begin position="165"/>
        <end position="188"/>
    </location>
</feature>
<proteinExistence type="predicted"/>
<evidence type="ECO:0000256" key="1">
    <source>
        <dbReference type="ARBA" id="ARBA00022737"/>
    </source>
</evidence>
<dbReference type="InterPro" id="IPR052346">
    <property type="entry name" value="O-mannosyl-transferase_TMTC"/>
</dbReference>
<dbReference type="Pfam" id="PF00515">
    <property type="entry name" value="TPR_1"/>
    <property type="match status" value="2"/>
</dbReference>
<keyword evidence="3" id="KW-1133">Transmembrane helix</keyword>
<dbReference type="Pfam" id="PF13181">
    <property type="entry name" value="TPR_8"/>
    <property type="match status" value="4"/>
</dbReference>
<dbReference type="InterPro" id="IPR019734">
    <property type="entry name" value="TPR_rpt"/>
</dbReference>
<evidence type="ECO:0000256" key="2">
    <source>
        <dbReference type="ARBA" id="ARBA00022803"/>
    </source>
</evidence>
<reference evidence="4" key="1">
    <citation type="submission" date="2018-06" db="EMBL/GenBank/DDBJ databases">
        <authorList>
            <person name="Zhirakovskaya E."/>
        </authorList>
    </citation>
    <scope>NUCLEOTIDE SEQUENCE</scope>
</reference>